<proteinExistence type="predicted"/>
<comment type="caution">
    <text evidence="2">The sequence shown here is derived from an EMBL/GenBank/DDBJ whole genome shotgun (WGS) entry which is preliminary data.</text>
</comment>
<feature type="compositionally biased region" description="Polar residues" evidence="1">
    <location>
        <begin position="96"/>
        <end position="106"/>
    </location>
</feature>
<keyword evidence="3" id="KW-1185">Reference proteome</keyword>
<dbReference type="AlphaFoldDB" id="A0A9J5WR21"/>
<reference evidence="2 3" key="1">
    <citation type="submission" date="2020-09" db="EMBL/GenBank/DDBJ databases">
        <title>De no assembly of potato wild relative species, Solanum commersonii.</title>
        <authorList>
            <person name="Cho K."/>
        </authorList>
    </citation>
    <scope>NUCLEOTIDE SEQUENCE [LARGE SCALE GENOMIC DNA]</scope>
    <source>
        <strain evidence="2">LZ3.2</strain>
        <tissue evidence="2">Leaf</tissue>
    </source>
</reference>
<dbReference type="EMBL" id="JACXVP010000011">
    <property type="protein sequence ID" value="KAG5577382.1"/>
    <property type="molecule type" value="Genomic_DNA"/>
</dbReference>
<evidence type="ECO:0000256" key="1">
    <source>
        <dbReference type="SAM" id="MobiDB-lite"/>
    </source>
</evidence>
<name>A0A9J5WR21_SOLCO</name>
<feature type="region of interest" description="Disordered" evidence="1">
    <location>
        <begin position="62"/>
        <end position="109"/>
    </location>
</feature>
<protein>
    <recommendedName>
        <fullName evidence="4">Reverse transcriptase/retrotransposon-derived protein RNase H-like domain-containing protein</fullName>
    </recommendedName>
</protein>
<organism evidence="2 3">
    <name type="scientific">Solanum commersonii</name>
    <name type="common">Commerson's wild potato</name>
    <name type="synonym">Commerson's nightshade</name>
    <dbReference type="NCBI Taxonomy" id="4109"/>
    <lineage>
        <taxon>Eukaryota</taxon>
        <taxon>Viridiplantae</taxon>
        <taxon>Streptophyta</taxon>
        <taxon>Embryophyta</taxon>
        <taxon>Tracheophyta</taxon>
        <taxon>Spermatophyta</taxon>
        <taxon>Magnoliopsida</taxon>
        <taxon>eudicotyledons</taxon>
        <taxon>Gunneridae</taxon>
        <taxon>Pentapetalae</taxon>
        <taxon>asterids</taxon>
        <taxon>lamiids</taxon>
        <taxon>Solanales</taxon>
        <taxon>Solanaceae</taxon>
        <taxon>Solanoideae</taxon>
        <taxon>Solaneae</taxon>
        <taxon>Solanum</taxon>
    </lineage>
</organism>
<evidence type="ECO:0000313" key="2">
    <source>
        <dbReference type="EMBL" id="KAG5577382.1"/>
    </source>
</evidence>
<evidence type="ECO:0000313" key="3">
    <source>
        <dbReference type="Proteomes" id="UP000824120"/>
    </source>
</evidence>
<sequence length="143" mass="16087">MVETDASDIGYGGLLTQFCPDNKHCQAAKFMFNKDCKHDVSKQMFARWQALLAPFDFEIQMRPSWPPPSRRGRGGRTSAGRGGHILAQHGNKQLIAANSSPSTSGINKDHPMYKEFMDFMKFKKELDNSPPIYSSALMEDENT</sequence>
<evidence type="ECO:0008006" key="4">
    <source>
        <dbReference type="Google" id="ProtNLM"/>
    </source>
</evidence>
<dbReference type="Proteomes" id="UP000824120">
    <property type="component" value="Chromosome 11"/>
</dbReference>
<dbReference type="OrthoDB" id="10055717at2759"/>
<accession>A0A9J5WR21</accession>
<gene>
    <name evidence="2" type="ORF">H5410_057516</name>
</gene>